<feature type="domain" description="Palmitoyltransferase DHHC" evidence="10">
    <location>
        <begin position="360"/>
        <end position="498"/>
    </location>
</feature>
<feature type="repeat" description="ANK" evidence="7">
    <location>
        <begin position="48"/>
        <end position="80"/>
    </location>
</feature>
<evidence type="ECO:0000313" key="11">
    <source>
        <dbReference type="EMBL" id="CAE7717576.1"/>
    </source>
</evidence>
<comment type="catalytic activity">
    <reaction evidence="8">
        <text>L-cysteinyl-[protein] + hexadecanoyl-CoA = S-hexadecanoyl-L-cysteinyl-[protein] + CoA</text>
        <dbReference type="Rhea" id="RHEA:36683"/>
        <dbReference type="Rhea" id="RHEA-COMP:10131"/>
        <dbReference type="Rhea" id="RHEA-COMP:11032"/>
        <dbReference type="ChEBI" id="CHEBI:29950"/>
        <dbReference type="ChEBI" id="CHEBI:57287"/>
        <dbReference type="ChEBI" id="CHEBI:57379"/>
        <dbReference type="ChEBI" id="CHEBI:74151"/>
        <dbReference type="EC" id="2.3.1.225"/>
    </reaction>
</comment>
<dbReference type="InterPro" id="IPR002110">
    <property type="entry name" value="Ankyrin_rpt"/>
</dbReference>
<evidence type="ECO:0000256" key="8">
    <source>
        <dbReference type="RuleBase" id="RU079119"/>
    </source>
</evidence>
<feature type="transmembrane region" description="Helical" evidence="8">
    <location>
        <begin position="187"/>
        <end position="206"/>
    </location>
</feature>
<keyword evidence="5 7" id="KW-0040">ANK repeat</keyword>
<keyword evidence="12" id="KW-1185">Reference proteome</keyword>
<dbReference type="PANTHER" id="PTHR24161:SF17">
    <property type="entry name" value="PALMITOYLTRANSFERASE"/>
    <property type="match status" value="1"/>
</dbReference>
<dbReference type="EMBL" id="CAJNJA010036220">
    <property type="protein sequence ID" value="CAE7717576.1"/>
    <property type="molecule type" value="Genomic_DNA"/>
</dbReference>
<protein>
    <recommendedName>
        <fullName evidence="8">Palmitoyltransferase</fullName>
        <ecNumber evidence="8">2.3.1.225</ecNumber>
    </recommendedName>
</protein>
<dbReference type="AlphaFoldDB" id="A0A812XCV8"/>
<dbReference type="GO" id="GO:0019706">
    <property type="term" value="F:protein-cysteine S-palmitoyltransferase activity"/>
    <property type="evidence" value="ECO:0007669"/>
    <property type="project" value="UniProtKB-EC"/>
</dbReference>
<evidence type="ECO:0000313" key="12">
    <source>
        <dbReference type="Proteomes" id="UP000601435"/>
    </source>
</evidence>
<keyword evidence="2 8" id="KW-0812">Transmembrane</keyword>
<evidence type="ECO:0000259" key="10">
    <source>
        <dbReference type="Pfam" id="PF01529"/>
    </source>
</evidence>
<reference evidence="11" key="1">
    <citation type="submission" date="2021-02" db="EMBL/GenBank/DDBJ databases">
        <authorList>
            <person name="Dougan E. K."/>
            <person name="Rhodes N."/>
            <person name="Thang M."/>
            <person name="Chan C."/>
        </authorList>
    </citation>
    <scope>NUCLEOTIDE SEQUENCE</scope>
</reference>
<organism evidence="11 12">
    <name type="scientific">Symbiodinium necroappetens</name>
    <dbReference type="NCBI Taxonomy" id="1628268"/>
    <lineage>
        <taxon>Eukaryota</taxon>
        <taxon>Sar</taxon>
        <taxon>Alveolata</taxon>
        <taxon>Dinophyceae</taxon>
        <taxon>Suessiales</taxon>
        <taxon>Symbiodiniaceae</taxon>
        <taxon>Symbiodinium</taxon>
    </lineage>
</organism>
<comment type="domain">
    <text evidence="8">The DHHC domain is required for palmitoyltransferase activity.</text>
</comment>
<keyword evidence="8" id="KW-0012">Acyltransferase</keyword>
<dbReference type="Gene3D" id="1.25.40.20">
    <property type="entry name" value="Ankyrin repeat-containing domain"/>
    <property type="match status" value="1"/>
</dbReference>
<dbReference type="EC" id="2.3.1.225" evidence="8"/>
<gene>
    <name evidence="11" type="primary">AKR1</name>
    <name evidence="11" type="ORF">SNEC2469_LOCUS20686</name>
</gene>
<dbReference type="PROSITE" id="PS50088">
    <property type="entry name" value="ANK_REPEAT"/>
    <property type="match status" value="2"/>
</dbReference>
<evidence type="ECO:0000256" key="6">
    <source>
        <dbReference type="ARBA" id="ARBA00023136"/>
    </source>
</evidence>
<feature type="transmembrane region" description="Helical" evidence="8">
    <location>
        <begin position="155"/>
        <end position="181"/>
    </location>
</feature>
<dbReference type="SMART" id="SM00248">
    <property type="entry name" value="ANK"/>
    <property type="match status" value="3"/>
</dbReference>
<feature type="transmembrane region" description="Helical" evidence="8">
    <location>
        <begin position="462"/>
        <end position="483"/>
    </location>
</feature>
<feature type="transmembrane region" description="Helical" evidence="8">
    <location>
        <begin position="408"/>
        <end position="431"/>
    </location>
</feature>
<feature type="region of interest" description="Disordered" evidence="9">
    <location>
        <begin position="284"/>
        <end position="313"/>
    </location>
</feature>
<keyword evidence="4 8" id="KW-1133">Transmembrane helix</keyword>
<keyword evidence="6 8" id="KW-0472">Membrane</keyword>
<evidence type="ECO:0000256" key="7">
    <source>
        <dbReference type="PROSITE-ProRule" id="PRU00023"/>
    </source>
</evidence>
<feature type="repeat" description="ANK" evidence="7">
    <location>
        <begin position="81"/>
        <end position="106"/>
    </location>
</feature>
<sequence>MTGANRAVLSMRDCDGFTAFVVSAQNDNCPVMEWMYLKGVSLEEQDDYGRTALQWACYKGNKKTVQWLLSRGASIVHRDLDGMTALHWAAMQGHTVVAEMLMEVGAVELLDVPDCAGETPITLAMKKRSRYLVFAFHKCQVFHFLFGKPYLFQNYFAGLFVCLAAYNIIVFAFVLAPGIAARNPEAVMTWSTLMGLSLLLWVQCLFSDPGWLQPRTIHSQSHLLGIDPARTFDVDHPIESQMAHCDSVLQTLTTAFGEAPEVMKLELEQNKYNYQRQLLRQARKRLEEGSDPRSPASNELQPLIPPGFNHNTPRQAQLDRATVTLHERERAAGDSLGRARVEHLLSQGGGEYLTLVEKGEFKQVCVICRSVRKMRSHHCKEQGRCVDRMDHYCPWIDNSVGLGNQRSFSVFVVVLLAAVLHFYYTVFLYAFDTVFPEISRGSFGELLQALTSGSLGPELRPILVLTTALLDVFPVYFVGLLVARTVAYMMVNLTTYEVLVRPSHVQRRFPKIRGRWWFFQGCGFRSALSNCISFWTLDTSGDAAAFLGSPQDSFVAPGRISRSSFEQGKPHLSADV</sequence>
<evidence type="ECO:0000256" key="4">
    <source>
        <dbReference type="ARBA" id="ARBA00022989"/>
    </source>
</evidence>
<evidence type="ECO:0000256" key="3">
    <source>
        <dbReference type="ARBA" id="ARBA00022737"/>
    </source>
</evidence>
<dbReference type="SUPFAM" id="SSF48403">
    <property type="entry name" value="Ankyrin repeat"/>
    <property type="match status" value="1"/>
</dbReference>
<name>A0A812XCV8_9DINO</name>
<keyword evidence="8" id="KW-0808">Transferase</keyword>
<dbReference type="Proteomes" id="UP000601435">
    <property type="component" value="Unassembled WGS sequence"/>
</dbReference>
<dbReference type="PANTHER" id="PTHR24161">
    <property type="entry name" value="ANK_REP_REGION DOMAIN-CONTAINING PROTEIN-RELATED"/>
    <property type="match status" value="1"/>
</dbReference>
<keyword evidence="3" id="KW-0677">Repeat</keyword>
<dbReference type="GO" id="GO:0000139">
    <property type="term" value="C:Golgi membrane"/>
    <property type="evidence" value="ECO:0007669"/>
    <property type="project" value="TreeGrafter"/>
</dbReference>
<proteinExistence type="inferred from homology"/>
<evidence type="ECO:0000256" key="9">
    <source>
        <dbReference type="SAM" id="MobiDB-lite"/>
    </source>
</evidence>
<dbReference type="PROSITE" id="PS50297">
    <property type="entry name" value="ANK_REP_REGION"/>
    <property type="match status" value="2"/>
</dbReference>
<dbReference type="Pfam" id="PF01529">
    <property type="entry name" value="DHHC"/>
    <property type="match status" value="1"/>
</dbReference>
<evidence type="ECO:0000256" key="5">
    <source>
        <dbReference type="ARBA" id="ARBA00023043"/>
    </source>
</evidence>
<accession>A0A812XCV8</accession>
<dbReference type="InterPro" id="IPR001594">
    <property type="entry name" value="Palmitoyltrfase_DHHC"/>
</dbReference>
<evidence type="ECO:0000256" key="2">
    <source>
        <dbReference type="ARBA" id="ARBA00022692"/>
    </source>
</evidence>
<comment type="subcellular location">
    <subcellularLocation>
        <location evidence="1">Membrane</location>
        <topology evidence="1">Multi-pass membrane protein</topology>
    </subcellularLocation>
</comment>
<evidence type="ECO:0000256" key="1">
    <source>
        <dbReference type="ARBA" id="ARBA00004141"/>
    </source>
</evidence>
<dbReference type="OrthoDB" id="331948at2759"/>
<dbReference type="InterPro" id="IPR036770">
    <property type="entry name" value="Ankyrin_rpt-contain_sf"/>
</dbReference>
<comment type="similarity">
    <text evidence="8">Belongs to the DHHC palmitoyltransferase family.</text>
</comment>
<dbReference type="Pfam" id="PF13637">
    <property type="entry name" value="Ank_4"/>
    <property type="match status" value="1"/>
</dbReference>
<dbReference type="PROSITE" id="PS50216">
    <property type="entry name" value="DHHC"/>
    <property type="match status" value="1"/>
</dbReference>
<comment type="caution">
    <text evidence="11">The sequence shown here is derived from an EMBL/GenBank/DDBJ whole genome shotgun (WGS) entry which is preliminary data.</text>
</comment>